<gene>
    <name evidence="2" type="ORF">Tci_046576</name>
</gene>
<sequence length="201" mass="22405">MANQEQNPPPQEQPLLLLNKKPLTRSPNMYKEYLVEFWYSAKTLKNSKVFFSTSNGASTADADPGNSTPSNFVPQQQDVNEGTKNTSYDHLFECTDPHVLVDQTKCVSEGLETILTQPKIPPLEVEKKTLEFLRVLAEYQNSTRRETSLFVLRMISSRLKPTCLAATKVVLVVEDFVLGLPFDEGKGIAGLAGLDLKEDSP</sequence>
<feature type="region of interest" description="Disordered" evidence="1">
    <location>
        <begin position="1"/>
        <end position="20"/>
    </location>
</feature>
<evidence type="ECO:0000256" key="1">
    <source>
        <dbReference type="SAM" id="MobiDB-lite"/>
    </source>
</evidence>
<dbReference type="AlphaFoldDB" id="A0A6L2MKU5"/>
<comment type="caution">
    <text evidence="2">The sequence shown here is derived from an EMBL/GenBank/DDBJ whole genome shotgun (WGS) entry which is preliminary data.</text>
</comment>
<feature type="region of interest" description="Disordered" evidence="1">
    <location>
        <begin position="58"/>
        <end position="80"/>
    </location>
</feature>
<proteinExistence type="predicted"/>
<dbReference type="EMBL" id="BKCJ010006915">
    <property type="protein sequence ID" value="GEU74598.1"/>
    <property type="molecule type" value="Genomic_DNA"/>
</dbReference>
<evidence type="ECO:0000313" key="2">
    <source>
        <dbReference type="EMBL" id="GEU74598.1"/>
    </source>
</evidence>
<organism evidence="2">
    <name type="scientific">Tanacetum cinerariifolium</name>
    <name type="common">Dalmatian daisy</name>
    <name type="synonym">Chrysanthemum cinerariifolium</name>
    <dbReference type="NCBI Taxonomy" id="118510"/>
    <lineage>
        <taxon>Eukaryota</taxon>
        <taxon>Viridiplantae</taxon>
        <taxon>Streptophyta</taxon>
        <taxon>Embryophyta</taxon>
        <taxon>Tracheophyta</taxon>
        <taxon>Spermatophyta</taxon>
        <taxon>Magnoliopsida</taxon>
        <taxon>eudicotyledons</taxon>
        <taxon>Gunneridae</taxon>
        <taxon>Pentapetalae</taxon>
        <taxon>asterids</taxon>
        <taxon>campanulids</taxon>
        <taxon>Asterales</taxon>
        <taxon>Asteraceae</taxon>
        <taxon>Asteroideae</taxon>
        <taxon>Anthemideae</taxon>
        <taxon>Anthemidinae</taxon>
        <taxon>Tanacetum</taxon>
    </lineage>
</organism>
<reference evidence="2" key="1">
    <citation type="journal article" date="2019" name="Sci. Rep.">
        <title>Draft genome of Tanacetum cinerariifolium, the natural source of mosquito coil.</title>
        <authorList>
            <person name="Yamashiro T."/>
            <person name="Shiraishi A."/>
            <person name="Satake H."/>
            <person name="Nakayama K."/>
        </authorList>
    </citation>
    <scope>NUCLEOTIDE SEQUENCE</scope>
</reference>
<name>A0A6L2MKU5_TANCI</name>
<feature type="compositionally biased region" description="Polar residues" evidence="1">
    <location>
        <begin position="65"/>
        <end position="80"/>
    </location>
</feature>
<accession>A0A6L2MKU5</accession>
<protein>
    <submittedName>
        <fullName evidence="2">Uncharacterized protein</fullName>
    </submittedName>
</protein>